<gene>
    <name evidence="1" type="ordered locus">RBRH_04189</name>
</gene>
<dbReference type="AlphaFoldDB" id="E5AQS7"/>
<dbReference type="KEGG" id="brh:RBRH_04189"/>
<evidence type="ECO:0000313" key="1">
    <source>
        <dbReference type="EMBL" id="CBW74959.1"/>
    </source>
</evidence>
<sequence>MVILPTSGRAPINMIDQKRASAVFHHARCSGAFDPVH</sequence>
<protein>
    <submittedName>
        <fullName evidence="1">Uncharacterized protein</fullName>
    </submittedName>
</protein>
<dbReference type="EMBL" id="FR687359">
    <property type="protein sequence ID" value="CBW74959.1"/>
    <property type="molecule type" value="Genomic_DNA"/>
</dbReference>
<evidence type="ECO:0000313" key="2">
    <source>
        <dbReference type="Proteomes" id="UP000007437"/>
    </source>
</evidence>
<dbReference type="STRING" id="882378.RBRH_04189"/>
<reference evidence="1 2" key="1">
    <citation type="journal article" date="2011" name="J. Bacteriol.">
        <title>Complete genome sequence of Burkholderia rhizoxinica, an endosymbiont of Rhizopus microsporus.</title>
        <authorList>
            <person name="Lackner G."/>
            <person name="Moebius N."/>
            <person name="Partida-Martinez L."/>
            <person name="Hertweck C."/>
        </authorList>
    </citation>
    <scope>NUCLEOTIDE SEQUENCE [LARGE SCALE GENOMIC DNA]</scope>
    <source>
        <strain evidence="2">DSM 19002 / CIP 109453 / HKI 454</strain>
    </source>
</reference>
<organism evidence="1 2">
    <name type="scientific">Mycetohabitans rhizoxinica (strain DSM 19002 / CIP 109453 / HKI 454)</name>
    <name type="common">Paraburkholderia rhizoxinica</name>
    <dbReference type="NCBI Taxonomy" id="882378"/>
    <lineage>
        <taxon>Bacteria</taxon>
        <taxon>Pseudomonadati</taxon>
        <taxon>Pseudomonadota</taxon>
        <taxon>Betaproteobacteria</taxon>
        <taxon>Burkholderiales</taxon>
        <taxon>Burkholderiaceae</taxon>
        <taxon>Mycetohabitans</taxon>
    </lineage>
</organism>
<dbReference type="HOGENOM" id="CLU_3341437_0_0_4"/>
<accession>E5AQS7</accession>
<proteinExistence type="predicted"/>
<name>E5AQS7_MYCRK</name>
<dbReference type="Proteomes" id="UP000007437">
    <property type="component" value="Chromosome"/>
</dbReference>